<proteinExistence type="predicted"/>
<evidence type="ECO:0000313" key="3">
    <source>
        <dbReference type="Proteomes" id="UP000295604"/>
    </source>
</evidence>
<reference evidence="2 3" key="1">
    <citation type="submission" date="2018-11" db="EMBL/GenBank/DDBJ databases">
        <title>Genome sequence and assembly of Colletotrichum sidae.</title>
        <authorList>
            <person name="Gan P."/>
            <person name="Shirasu K."/>
        </authorList>
    </citation>
    <scope>NUCLEOTIDE SEQUENCE [LARGE SCALE GENOMIC DNA]</scope>
    <source>
        <strain evidence="2 3">CBS 518.97</strain>
    </source>
</reference>
<comment type="caution">
    <text evidence="2">The sequence shown here is derived from an EMBL/GenBank/DDBJ whole genome shotgun (WGS) entry which is preliminary data.</text>
</comment>
<feature type="region of interest" description="Disordered" evidence="1">
    <location>
        <begin position="1"/>
        <end position="55"/>
    </location>
</feature>
<feature type="region of interest" description="Disordered" evidence="1">
    <location>
        <begin position="1026"/>
        <end position="1069"/>
    </location>
</feature>
<gene>
    <name evidence="2" type="ORF">C8034_v008481</name>
</gene>
<feature type="compositionally biased region" description="Low complexity" evidence="1">
    <location>
        <begin position="247"/>
        <end position="266"/>
    </location>
</feature>
<organism evidence="2 3">
    <name type="scientific">Colletotrichum sidae</name>
    <dbReference type="NCBI Taxonomy" id="1347389"/>
    <lineage>
        <taxon>Eukaryota</taxon>
        <taxon>Fungi</taxon>
        <taxon>Dikarya</taxon>
        <taxon>Ascomycota</taxon>
        <taxon>Pezizomycotina</taxon>
        <taxon>Sordariomycetes</taxon>
        <taxon>Hypocreomycetidae</taxon>
        <taxon>Glomerellales</taxon>
        <taxon>Glomerellaceae</taxon>
        <taxon>Colletotrichum</taxon>
        <taxon>Colletotrichum orbiculare species complex</taxon>
    </lineage>
</organism>
<sequence>MSDTETPEQSASTPTPQPTPKVKVKGRGRGRKPAVPKKEAPKPAPAAGTGRRGRFKQFADDKVQAAYERQRELKSQYAALANAVKPALQDLASRDVKNITRDPEYHSRVPEFAVVTRDLQQRLDKRLAVLKNKYDLDRNMTLASRDHCAGAVQEIFQNGVEDLEESFLNAQLCRLDLLEHLYEHGLPVDLVDGNWTYKQISDKEADDFGIYEVYVDGRLVPYPQLVEGTEAHALRQAAWSEPHPKETAAPPVATSAAASTSASAAPRTKRRARDQPDGQPAPKRTAGDLAPANHIAGIMSAQHAHVEDESNESTPAPEGPVAADQREPPLPAKASEPDEYGCRQVNRPPAKNGAMIANRIIVPPAFQFDDDEIGYRDSTNSAKHGATVAKRGKYFGKPNSNTWHYDPLLARWDARLVEDDDMDKELVEQHRVHPRYGYFLPGSRNKSEPPEPLDMTKALHPTVYLTPSGKTIHSSRVVPAAKVERALKDKPIADRMAAALRRVCERHDLEASEIETEQHHSIREMAADYGQKRRVAESIEKQKQESESVEDSPVGSPLPANESDLNVAGLLDLIQATEAVETELQEPEPVEEKPAVIQPPTPARPNTRAYDAVRDVFGVAEPAPTEPATPVVPPQPVVPQQPVDLTGLMALADASAADYPPQHVDVAMVDAPPVQSVPVDGPPQHHMEPVYPTHAEPQMSIPPPGSWVEPRVASPGVDSRMHSSMDHPNQLPPVRSVETPHMRHSIEGANDTRRPSMYPDHNVSYGEHLPPPHTQQLYMSSEPMIDPRLYSAPMDGQSGHHSYHSTAYDQPQHSYHMSAMPMQSGQLPLGPPPHQPGSSSRMPFTNPAQDRSSPLPPLRPSRGRKSIPTAPDGISPDHQQAQQQPPHSFMSTNSGSFYPPGPPRPYHNGYTNEQPGMPMMSQFPPSPYGPLQGGPPQQPGIYGHAGMSPTYSSIAPAQSPPTLQFVQQQPNEPHTRSRAGSGSSTPNSAASARYPKLAPAPLPAHRVGWPQGPELRTVQYDYKENIKDYAPTEPPPRRAPIQIRGWNINNNKIQRQRPDENGDERRSSR</sequence>
<feature type="region of interest" description="Disordered" evidence="1">
    <location>
        <begin position="821"/>
        <end position="993"/>
    </location>
</feature>
<accession>A0A4R8TS35</accession>
<keyword evidence="3" id="KW-1185">Reference proteome</keyword>
<evidence type="ECO:0000256" key="1">
    <source>
        <dbReference type="SAM" id="MobiDB-lite"/>
    </source>
</evidence>
<feature type="compositionally biased region" description="Basic residues" evidence="1">
    <location>
        <begin position="22"/>
        <end position="35"/>
    </location>
</feature>
<dbReference type="Proteomes" id="UP000295604">
    <property type="component" value="Unassembled WGS sequence"/>
</dbReference>
<feature type="region of interest" description="Disordered" evidence="1">
    <location>
        <begin position="303"/>
        <end position="350"/>
    </location>
</feature>
<feature type="compositionally biased region" description="Polar residues" evidence="1">
    <location>
        <begin position="841"/>
        <end position="850"/>
    </location>
</feature>
<feature type="region of interest" description="Disordered" evidence="1">
    <location>
        <begin position="530"/>
        <end position="563"/>
    </location>
</feature>
<evidence type="ECO:0000313" key="2">
    <source>
        <dbReference type="EMBL" id="TEA21137.1"/>
    </source>
</evidence>
<feature type="region of interest" description="Disordered" evidence="1">
    <location>
        <begin position="786"/>
        <end position="808"/>
    </location>
</feature>
<feature type="compositionally biased region" description="Polar residues" evidence="1">
    <location>
        <begin position="885"/>
        <end position="896"/>
    </location>
</feature>
<feature type="region of interest" description="Disordered" evidence="1">
    <location>
        <begin position="584"/>
        <end position="607"/>
    </location>
</feature>
<feature type="compositionally biased region" description="Basic and acidic residues" evidence="1">
    <location>
        <begin position="530"/>
        <end position="546"/>
    </location>
</feature>
<feature type="compositionally biased region" description="Basic and acidic residues" evidence="1">
    <location>
        <begin position="1056"/>
        <end position="1069"/>
    </location>
</feature>
<dbReference type="AlphaFoldDB" id="A0A4R8TS35"/>
<protein>
    <submittedName>
        <fullName evidence="2">Uncharacterized protein</fullName>
    </submittedName>
</protein>
<feature type="region of interest" description="Disordered" evidence="1">
    <location>
        <begin position="238"/>
        <end position="288"/>
    </location>
</feature>
<feature type="compositionally biased region" description="Polar residues" evidence="1">
    <location>
        <begin position="949"/>
        <end position="990"/>
    </location>
</feature>
<dbReference type="EMBL" id="QAPF01000022">
    <property type="protein sequence ID" value="TEA21137.1"/>
    <property type="molecule type" value="Genomic_DNA"/>
</dbReference>
<name>A0A4R8TS35_9PEZI</name>